<evidence type="ECO:0000256" key="7">
    <source>
        <dbReference type="ARBA" id="ARBA00022989"/>
    </source>
</evidence>
<comment type="subcellular location">
    <subcellularLocation>
        <location evidence="1">Cell membrane</location>
        <topology evidence="1">Multi-pass membrane protein</topology>
    </subcellularLocation>
</comment>
<comment type="caution">
    <text evidence="12">The sequence shown here is derived from an EMBL/GenBank/DDBJ whole genome shotgun (WGS) entry which is preliminary data.</text>
</comment>
<evidence type="ECO:0000256" key="5">
    <source>
        <dbReference type="ARBA" id="ARBA00022519"/>
    </source>
</evidence>
<gene>
    <name evidence="12" type="ORF">ACFQDH_07285</name>
</gene>
<accession>A0ABW2AEG1</accession>
<feature type="transmembrane region" description="Helical" evidence="11">
    <location>
        <begin position="232"/>
        <end position="251"/>
    </location>
</feature>
<feature type="transmembrane region" description="Helical" evidence="11">
    <location>
        <begin position="62"/>
        <end position="81"/>
    </location>
</feature>
<dbReference type="Pfam" id="PF02653">
    <property type="entry name" value="BPD_transp_2"/>
    <property type="match status" value="1"/>
</dbReference>
<keyword evidence="3" id="KW-0813">Transport</keyword>
<comment type="function">
    <text evidence="9">Part of the ABC transporter complex LsrABCD involved in autoinducer 2 (AI-2) import. Probably responsible for the translocation of the substrate across the membrane.</text>
</comment>
<keyword evidence="4" id="KW-1003">Cell membrane</keyword>
<dbReference type="Proteomes" id="UP001596298">
    <property type="component" value="Unassembled WGS sequence"/>
</dbReference>
<evidence type="ECO:0000256" key="6">
    <source>
        <dbReference type="ARBA" id="ARBA00022692"/>
    </source>
</evidence>
<evidence type="ECO:0000256" key="1">
    <source>
        <dbReference type="ARBA" id="ARBA00004651"/>
    </source>
</evidence>
<dbReference type="PANTHER" id="PTHR32196">
    <property type="entry name" value="ABC TRANSPORTER PERMEASE PROTEIN YPHD-RELATED-RELATED"/>
    <property type="match status" value="1"/>
</dbReference>
<dbReference type="CDD" id="cd06579">
    <property type="entry name" value="TM_PBP1_transp_AraH_like"/>
    <property type="match status" value="1"/>
</dbReference>
<evidence type="ECO:0000256" key="2">
    <source>
        <dbReference type="ARBA" id="ARBA00011262"/>
    </source>
</evidence>
<evidence type="ECO:0000256" key="3">
    <source>
        <dbReference type="ARBA" id="ARBA00022448"/>
    </source>
</evidence>
<feature type="transmembrane region" description="Helical" evidence="11">
    <location>
        <begin position="263"/>
        <end position="281"/>
    </location>
</feature>
<dbReference type="EMBL" id="JBHSWH010000001">
    <property type="protein sequence ID" value="MFC6705075.1"/>
    <property type="molecule type" value="Genomic_DNA"/>
</dbReference>
<proteinExistence type="predicted"/>
<evidence type="ECO:0000313" key="13">
    <source>
        <dbReference type="Proteomes" id="UP001596298"/>
    </source>
</evidence>
<evidence type="ECO:0000256" key="8">
    <source>
        <dbReference type="ARBA" id="ARBA00023136"/>
    </source>
</evidence>
<feature type="transmembrane region" description="Helical" evidence="11">
    <location>
        <begin position="87"/>
        <end position="105"/>
    </location>
</feature>
<feature type="transmembrane region" description="Helical" evidence="11">
    <location>
        <begin position="112"/>
        <end position="136"/>
    </location>
</feature>
<keyword evidence="13" id="KW-1185">Reference proteome</keyword>
<keyword evidence="7 11" id="KW-1133">Transmembrane helix</keyword>
<evidence type="ECO:0000313" key="12">
    <source>
        <dbReference type="EMBL" id="MFC6705075.1"/>
    </source>
</evidence>
<feature type="transmembrane region" description="Helical" evidence="11">
    <location>
        <begin position="183"/>
        <end position="202"/>
    </location>
</feature>
<dbReference type="PANTHER" id="PTHR32196:SF29">
    <property type="entry name" value="AUTOINDUCER 2 IMPORT SYSTEM PERMEASE PROTEIN LSRC"/>
    <property type="match status" value="1"/>
</dbReference>
<protein>
    <recommendedName>
        <fullName evidence="10">Autoinducer 2 import system permease protein LsrC</fullName>
    </recommendedName>
</protein>
<organism evidence="12 13">
    <name type="scientific">Flexivirga alba</name>
    <dbReference type="NCBI Taxonomy" id="702742"/>
    <lineage>
        <taxon>Bacteria</taxon>
        <taxon>Bacillati</taxon>
        <taxon>Actinomycetota</taxon>
        <taxon>Actinomycetes</taxon>
        <taxon>Micrococcales</taxon>
        <taxon>Dermacoccaceae</taxon>
        <taxon>Flexivirga</taxon>
    </lineage>
</organism>
<evidence type="ECO:0000256" key="11">
    <source>
        <dbReference type="SAM" id="Phobius"/>
    </source>
</evidence>
<evidence type="ECO:0000256" key="4">
    <source>
        <dbReference type="ARBA" id="ARBA00022475"/>
    </source>
</evidence>
<keyword evidence="6 11" id="KW-0812">Transmembrane</keyword>
<evidence type="ECO:0000256" key="10">
    <source>
        <dbReference type="ARBA" id="ARBA00039382"/>
    </source>
</evidence>
<evidence type="ECO:0000256" key="9">
    <source>
        <dbReference type="ARBA" id="ARBA00025439"/>
    </source>
</evidence>
<dbReference type="RefSeq" id="WP_382399886.1">
    <property type="nucleotide sequence ID" value="NZ_JBHSWH010000001.1"/>
</dbReference>
<feature type="transmembrane region" description="Helical" evidence="11">
    <location>
        <begin position="313"/>
        <end position="332"/>
    </location>
</feature>
<keyword evidence="8 11" id="KW-0472">Membrane</keyword>
<dbReference type="InterPro" id="IPR001851">
    <property type="entry name" value="ABC_transp_permease"/>
</dbReference>
<name>A0ABW2AEG1_9MICO</name>
<comment type="subunit">
    <text evidence="2">The complex is composed of two ATP-binding proteins (LsrA), two transmembrane proteins (LsrC and LsrD) and a solute-binding protein (LsrB).</text>
</comment>
<feature type="transmembrane region" description="Helical" evidence="11">
    <location>
        <begin position="33"/>
        <end position="50"/>
    </location>
</feature>
<sequence>MTSTTTAPKTPVPALAGATSTGRLDALLRAREIGIALAIVVVIAITTLKNSHFLDADSVQQILNGGALIGLMAVGETLVIVTRNVDLSIGSTLGLSAYVVGDLFAHNAIDVWMGFVVAIVIGAVIGLINGLVTVLFRVPSLVVTLAMLYVIRGVDGIIVNGRQIGASDVPGSFTAIGYKTVLGIPWLFILVAVVVIIAGYAMRTFRSSRELYAIGSSPQAAMLAGIPAARRVMTAFVISGALAGLAGALFLAQYAQVNNNSGLGYELTVIAAVVVGGVAIFGGSGTVFGAALGALLLNTINLALVAARISASWNQAIAGALLLAAIAFDRWLSLRVTRKLRNTEGAHRDI</sequence>
<keyword evidence="5" id="KW-0997">Cell inner membrane</keyword>
<reference evidence="13" key="1">
    <citation type="journal article" date="2019" name="Int. J. Syst. Evol. Microbiol.">
        <title>The Global Catalogue of Microorganisms (GCM) 10K type strain sequencing project: providing services to taxonomists for standard genome sequencing and annotation.</title>
        <authorList>
            <consortium name="The Broad Institute Genomics Platform"/>
            <consortium name="The Broad Institute Genome Sequencing Center for Infectious Disease"/>
            <person name="Wu L."/>
            <person name="Ma J."/>
        </authorList>
    </citation>
    <scope>NUCLEOTIDE SEQUENCE [LARGE SCALE GENOMIC DNA]</scope>
    <source>
        <strain evidence="13">CCUG 58127</strain>
    </source>
</reference>